<feature type="transmembrane region" description="Helical" evidence="6">
    <location>
        <begin position="185"/>
        <end position="205"/>
    </location>
</feature>
<dbReference type="PANTHER" id="PTHR31123">
    <property type="entry name" value="ACCUMULATION OF DYADS PROTEIN 2-RELATED"/>
    <property type="match status" value="1"/>
</dbReference>
<dbReference type="KEGG" id="ffu:CLAFUR5_10267"/>
<feature type="transmembrane region" description="Helical" evidence="6">
    <location>
        <begin position="129"/>
        <end position="151"/>
    </location>
</feature>
<dbReference type="GeneID" id="71990145"/>
<dbReference type="RefSeq" id="XP_047764131.1">
    <property type="nucleotide sequence ID" value="XM_047909415.1"/>
</dbReference>
<dbReference type="OrthoDB" id="3648309at2759"/>
<dbReference type="GO" id="GO:0015123">
    <property type="term" value="F:acetate transmembrane transporter activity"/>
    <property type="evidence" value="ECO:0007669"/>
    <property type="project" value="TreeGrafter"/>
</dbReference>
<reference evidence="7" key="1">
    <citation type="submission" date="2021-12" db="EMBL/GenBank/DDBJ databases">
        <authorList>
            <person name="Zaccaron A."/>
            <person name="Stergiopoulos I."/>
        </authorList>
    </citation>
    <scope>NUCLEOTIDE SEQUENCE</scope>
    <source>
        <strain evidence="7">Race5_Kim</strain>
    </source>
</reference>
<gene>
    <name evidence="7" type="ORF">CLAFUR5_10267</name>
</gene>
<keyword evidence="3 6" id="KW-0812">Transmembrane</keyword>
<keyword evidence="8" id="KW-1185">Reference proteome</keyword>
<reference evidence="7" key="2">
    <citation type="journal article" date="2022" name="Microb. Genom.">
        <title>A chromosome-scale genome assembly of the tomato pathogen Cladosporium fulvum reveals a compartmentalized genome architecture and the presence of a dispensable chromosome.</title>
        <authorList>
            <person name="Zaccaron A.Z."/>
            <person name="Chen L.H."/>
            <person name="Samaras A."/>
            <person name="Stergiopoulos I."/>
        </authorList>
    </citation>
    <scope>NUCLEOTIDE SEQUENCE</scope>
    <source>
        <strain evidence="7">Race5_Kim</strain>
    </source>
</reference>
<dbReference type="AlphaFoldDB" id="A0A9Q8URI6"/>
<evidence type="ECO:0000256" key="6">
    <source>
        <dbReference type="SAM" id="Phobius"/>
    </source>
</evidence>
<evidence type="ECO:0000256" key="5">
    <source>
        <dbReference type="ARBA" id="ARBA00023136"/>
    </source>
</evidence>
<dbReference type="Proteomes" id="UP000756132">
    <property type="component" value="Chromosome 7"/>
</dbReference>
<accession>A0A9Q8URI6</accession>
<dbReference type="NCBIfam" id="NF038013">
    <property type="entry name" value="AceTr_1"/>
    <property type="match status" value="1"/>
</dbReference>
<feature type="transmembrane region" description="Helical" evidence="6">
    <location>
        <begin position="68"/>
        <end position="87"/>
    </location>
</feature>
<feature type="transmembrane region" description="Helical" evidence="6">
    <location>
        <begin position="99"/>
        <end position="117"/>
    </location>
</feature>
<evidence type="ECO:0000256" key="1">
    <source>
        <dbReference type="ARBA" id="ARBA00004141"/>
    </source>
</evidence>
<evidence type="ECO:0000256" key="2">
    <source>
        <dbReference type="ARBA" id="ARBA00005587"/>
    </source>
</evidence>
<feature type="transmembrane region" description="Helical" evidence="6">
    <location>
        <begin position="157"/>
        <end position="178"/>
    </location>
</feature>
<dbReference type="Pfam" id="PF01184">
    <property type="entry name" value="Gpr1_Fun34_YaaH"/>
    <property type="match status" value="1"/>
</dbReference>
<proteinExistence type="inferred from homology"/>
<dbReference type="InterPro" id="IPR000791">
    <property type="entry name" value="Gpr1/Fun34/SatP-like"/>
</dbReference>
<dbReference type="GO" id="GO:0005886">
    <property type="term" value="C:plasma membrane"/>
    <property type="evidence" value="ECO:0007669"/>
    <property type="project" value="TreeGrafter"/>
</dbReference>
<evidence type="ECO:0000256" key="4">
    <source>
        <dbReference type="ARBA" id="ARBA00022989"/>
    </source>
</evidence>
<dbReference type="InterPro" id="IPR051633">
    <property type="entry name" value="AceTr"/>
</dbReference>
<dbReference type="PANTHER" id="PTHR31123:SF1">
    <property type="entry name" value="ACCUMULATION OF DYADS PROTEIN 2-RELATED"/>
    <property type="match status" value="1"/>
</dbReference>
<protein>
    <submittedName>
        <fullName evidence="7">Acetate permease A</fullName>
    </submittedName>
</protein>
<comment type="similarity">
    <text evidence="2">Belongs to the acetate uptake transporter (AceTr) (TC 2.A.96) family.</text>
</comment>
<evidence type="ECO:0000313" key="8">
    <source>
        <dbReference type="Proteomes" id="UP000756132"/>
    </source>
</evidence>
<keyword evidence="4 6" id="KW-1133">Transmembrane helix</keyword>
<evidence type="ECO:0000256" key="3">
    <source>
        <dbReference type="ARBA" id="ARBA00022692"/>
    </source>
</evidence>
<feature type="transmembrane region" description="Helical" evidence="6">
    <location>
        <begin position="217"/>
        <end position="236"/>
    </location>
</feature>
<sequence length="280" mass="30138">MAQGESSSVEHVDRAKQTGWGHYGGNPLAHQWTNDTSASARYAAFGGALQPGLYKAPQHKFANPAPRGLAGFALTTFLLSCINLGTRGLAAPNLVVGPAYAYGGLCQLLAGMWEIALGNTFGGTALSSYGSFWISVGITLTPGGFGIESAYADTGEFYAAFGLYLFGWMIFTFFLWILTLRATLTFNLLLLTVWLTFLMLGASYVDAQNDPEGMPDVTLTRAGGGFGIVAAFLAWYNMFAGMADRSNSFFLIPVLHFPWSEKGREARKAKLEGDSNEEMA</sequence>
<dbReference type="EMBL" id="CP090169">
    <property type="protein sequence ID" value="UJO19765.1"/>
    <property type="molecule type" value="Genomic_DNA"/>
</dbReference>
<comment type="subcellular location">
    <subcellularLocation>
        <location evidence="1">Membrane</location>
        <topology evidence="1">Multi-pass membrane protein</topology>
    </subcellularLocation>
</comment>
<evidence type="ECO:0000313" key="7">
    <source>
        <dbReference type="EMBL" id="UJO19765.1"/>
    </source>
</evidence>
<name>A0A9Q8URI6_PASFU</name>
<organism evidence="7 8">
    <name type="scientific">Passalora fulva</name>
    <name type="common">Tomato leaf mold</name>
    <name type="synonym">Cladosporium fulvum</name>
    <dbReference type="NCBI Taxonomy" id="5499"/>
    <lineage>
        <taxon>Eukaryota</taxon>
        <taxon>Fungi</taxon>
        <taxon>Dikarya</taxon>
        <taxon>Ascomycota</taxon>
        <taxon>Pezizomycotina</taxon>
        <taxon>Dothideomycetes</taxon>
        <taxon>Dothideomycetidae</taxon>
        <taxon>Mycosphaerellales</taxon>
        <taxon>Mycosphaerellaceae</taxon>
        <taxon>Fulvia</taxon>
    </lineage>
</organism>
<keyword evidence="5 6" id="KW-0472">Membrane</keyword>